<proteinExistence type="predicted"/>
<evidence type="ECO:0000313" key="2">
    <source>
        <dbReference type="Proteomes" id="UP001365846"/>
    </source>
</evidence>
<keyword evidence="2" id="KW-1185">Reference proteome</keyword>
<evidence type="ECO:0008006" key="3">
    <source>
        <dbReference type="Google" id="ProtNLM"/>
    </source>
</evidence>
<name>A0ABU8VQD6_9BURK</name>
<dbReference type="Proteomes" id="UP001365846">
    <property type="component" value="Unassembled WGS sequence"/>
</dbReference>
<gene>
    <name evidence="1" type="ORF">WKW77_31120</name>
</gene>
<accession>A0ABU8VQD6</accession>
<protein>
    <recommendedName>
        <fullName evidence="3">Flagellar protein FliS</fullName>
    </recommendedName>
</protein>
<reference evidence="1 2" key="1">
    <citation type="submission" date="2024-03" db="EMBL/GenBank/DDBJ databases">
        <title>Novel species of the genus Variovorax.</title>
        <authorList>
            <person name="Liu Q."/>
            <person name="Xin Y.-H."/>
        </authorList>
    </citation>
    <scope>NUCLEOTIDE SEQUENCE [LARGE SCALE GENOMIC DNA]</scope>
    <source>
        <strain evidence="1 2">KACC 18899</strain>
    </source>
</reference>
<sequence>MDRYLGTWAVASREAHRESAASYVVDVRPAFDALISVAAQMSAALVATTTGSRDSAIAGFILEAARGLFDEAMDMLRSIRVPPVGRHNHAHLGRAAALIGSALSLACESRSRRLNGDLDGIIARLRRGWGELNAASKSVPGLSVLNVSECCGAHAPIGSAVIAP</sequence>
<dbReference type="EMBL" id="JBBKZU010000021">
    <property type="protein sequence ID" value="MEJ8815551.1"/>
    <property type="molecule type" value="Genomic_DNA"/>
</dbReference>
<evidence type="ECO:0000313" key="1">
    <source>
        <dbReference type="EMBL" id="MEJ8815551.1"/>
    </source>
</evidence>
<organism evidence="1 2">
    <name type="scientific">Variovorax ureilyticus</name>
    <dbReference type="NCBI Taxonomy" id="1836198"/>
    <lineage>
        <taxon>Bacteria</taxon>
        <taxon>Pseudomonadati</taxon>
        <taxon>Pseudomonadota</taxon>
        <taxon>Betaproteobacteria</taxon>
        <taxon>Burkholderiales</taxon>
        <taxon>Comamonadaceae</taxon>
        <taxon>Variovorax</taxon>
    </lineage>
</organism>
<dbReference type="RefSeq" id="WP_340360756.1">
    <property type="nucleotide sequence ID" value="NZ_JBBKZU010000021.1"/>
</dbReference>
<comment type="caution">
    <text evidence="1">The sequence shown here is derived from an EMBL/GenBank/DDBJ whole genome shotgun (WGS) entry which is preliminary data.</text>
</comment>